<dbReference type="Pfam" id="PF00933">
    <property type="entry name" value="Glyco_hydro_3"/>
    <property type="match status" value="1"/>
</dbReference>
<evidence type="ECO:0000256" key="4">
    <source>
        <dbReference type="RuleBase" id="RU361161"/>
    </source>
</evidence>
<keyword evidence="4" id="KW-0326">Glycosidase</keyword>
<dbReference type="PANTHER" id="PTHR42715">
    <property type="entry name" value="BETA-GLUCOSIDASE"/>
    <property type="match status" value="1"/>
</dbReference>
<keyword evidence="2 4" id="KW-0378">Hydrolase</keyword>
<dbReference type="Gene3D" id="3.20.20.300">
    <property type="entry name" value="Glycoside hydrolase, family 3, N-terminal domain"/>
    <property type="match status" value="1"/>
</dbReference>
<dbReference type="RefSeq" id="WP_111526004.1">
    <property type="nucleotide sequence ID" value="NZ_CP032364.1"/>
</dbReference>
<evidence type="ECO:0000256" key="1">
    <source>
        <dbReference type="ARBA" id="ARBA00005336"/>
    </source>
</evidence>
<dbReference type="Gene3D" id="3.40.50.1700">
    <property type="entry name" value="Glycoside hydrolase family 3 C-terminal domain"/>
    <property type="match status" value="1"/>
</dbReference>
<dbReference type="InterPro" id="IPR019800">
    <property type="entry name" value="Glyco_hydro_3_AS"/>
</dbReference>
<sequence length="864" mass="97127">MKHRDIIEKMTLEEKCAYLSGKNAWDTRSFSAIGIEALHHADGPTGVRKQAGKGDHLGLNASVPATCFPTAATLANSWDIKLIERVGEGLGLEAATENVNVLLGPGINIKRNPLCGRNFEYYSEDPYLSGKLAAAMIKGIQSNGIAACVKHFAVNSQELRRMSMDAVLDERTLREIYITAFEIAIKEGNPKSIMTSYNMVNGVYANENKHLLMEILRKDLGFDGMVVTDWGASNDHAMGVKNGSSLEMPAPGLGSARELLEALKKGKIKESDIDARVDEIIEITLTTKNKKKPRDKAKMFEDNNNLAREAARKSIVLLKNKEDILPLDKNKKIAVIGDFAFNPRYQGAGSSMVNATIVENVDKLIKKLDLSYEKEVKIESKIKKIEAKIEDLDIDPIYGGAGITKVNATYVEDVQKVISQFDLNIIGMSHGYSRIDKEDETLVSEAIELAKKADIVLYFFGLNEASESEGLDRTHLRIPSNQIALLESLAKVNENIVGIISAGSCIEMPWEKNLKGILHGYLFGQAGMGAVFELITGKYNPSAKLSESIVKKYEDVPNIGYYPSRERTSEYRESIFVGYRYFTTANVPVLYPFGYGLSYTEFKYSDIEVDKEKVSFYIKNIGKVAGEEIAQLYIGLKTSNIFRAKIELKGFEKVYLKPDEKKKVTIHFDDKSFRFYNVVTNDFEIETGDYDIYIGRNCLDICLQSTLYIEGNAKVFPYSKNELPSYFEGKVTNISDEEYRRLLGRDIPDGSWSGKLGINDALCQMYYAKSFIARHVYKVLDKRLKKSLEVGAPDLNTLFQFNMPFRAIARMSNGQVSMEMVDSIVLLVNGHFFKGLFGIILGYFKNRKANKMYRKRFLLREDRE</sequence>
<dbReference type="InterPro" id="IPR026891">
    <property type="entry name" value="Fn3-like"/>
</dbReference>
<dbReference type="InterPro" id="IPR017853">
    <property type="entry name" value="GH"/>
</dbReference>
<dbReference type="InterPro" id="IPR001764">
    <property type="entry name" value="Glyco_hydro_3_N"/>
</dbReference>
<comment type="similarity">
    <text evidence="1 4">Belongs to the glycosyl hydrolase 3 family.</text>
</comment>
<dbReference type="InterPro" id="IPR013783">
    <property type="entry name" value="Ig-like_fold"/>
</dbReference>
<dbReference type="GO" id="GO:0005975">
    <property type="term" value="P:carbohydrate metabolic process"/>
    <property type="evidence" value="ECO:0007669"/>
    <property type="project" value="InterPro"/>
</dbReference>
<dbReference type="PANTHER" id="PTHR42715:SF10">
    <property type="entry name" value="BETA-GLUCOSIDASE"/>
    <property type="match status" value="1"/>
</dbReference>
<dbReference type="Proteomes" id="UP000265562">
    <property type="component" value="Chromosome"/>
</dbReference>
<keyword evidence="6" id="KW-1185">Reference proteome</keyword>
<dbReference type="InterPro" id="IPR036881">
    <property type="entry name" value="Glyco_hydro_3_C_sf"/>
</dbReference>
<dbReference type="KEGG" id="lua:D4A81_01975"/>
<evidence type="ECO:0000313" key="6">
    <source>
        <dbReference type="Proteomes" id="UP000265562"/>
    </source>
</evidence>
<name>A0A385Q2M4_9FIRM</name>
<dbReference type="PROSITE" id="PS00775">
    <property type="entry name" value="GLYCOSYL_HYDROL_F3"/>
    <property type="match status" value="1"/>
</dbReference>
<dbReference type="SUPFAM" id="SSF52279">
    <property type="entry name" value="Beta-D-glucan exohydrolase, C-terminal domain"/>
    <property type="match status" value="1"/>
</dbReference>
<dbReference type="Pfam" id="PF01915">
    <property type="entry name" value="Glyco_hydro_3_C"/>
    <property type="match status" value="1"/>
</dbReference>
<dbReference type="EMBL" id="CP032364">
    <property type="protein sequence ID" value="AYA98803.1"/>
    <property type="molecule type" value="Genomic_DNA"/>
</dbReference>
<dbReference type="SMART" id="SM01217">
    <property type="entry name" value="Fn3_like"/>
    <property type="match status" value="1"/>
</dbReference>
<gene>
    <name evidence="5" type="ORF">D4A81_01975</name>
</gene>
<dbReference type="Pfam" id="PF14310">
    <property type="entry name" value="Fn3-like"/>
    <property type="match status" value="1"/>
</dbReference>
<dbReference type="InterPro" id="IPR050288">
    <property type="entry name" value="Cellulose_deg_GH3"/>
</dbReference>
<evidence type="ECO:0000256" key="3">
    <source>
        <dbReference type="ARBA" id="ARBA00023277"/>
    </source>
</evidence>
<dbReference type="Gene3D" id="2.60.40.10">
    <property type="entry name" value="Immunoglobulins"/>
    <property type="match status" value="1"/>
</dbReference>
<dbReference type="PRINTS" id="PR00133">
    <property type="entry name" value="GLHYDRLASE3"/>
</dbReference>
<dbReference type="AlphaFoldDB" id="A0A385Q2M4"/>
<accession>A0A385Q2M4</accession>
<dbReference type="GO" id="GO:0004553">
    <property type="term" value="F:hydrolase activity, hydrolyzing O-glycosyl compounds"/>
    <property type="evidence" value="ECO:0007669"/>
    <property type="project" value="InterPro"/>
</dbReference>
<protein>
    <submittedName>
        <fullName evidence="5">Glycosyl hydrolase</fullName>
    </submittedName>
</protein>
<reference evidence="5 6" key="1">
    <citation type="submission" date="2018-09" db="EMBL/GenBank/DDBJ databases">
        <title>Genome sequencing of Lachnoanaerobaculum umeaense DSM 23576.</title>
        <authorList>
            <person name="Kook J.-K."/>
            <person name="Park S.-N."/>
            <person name="Lim Y.K."/>
        </authorList>
    </citation>
    <scope>NUCLEOTIDE SEQUENCE [LARGE SCALE GENOMIC DNA]</scope>
    <source>
        <strain evidence="6">DSM 23576 \ CCUG 58757</strain>
    </source>
</reference>
<dbReference type="OrthoDB" id="98455at2"/>
<evidence type="ECO:0000313" key="5">
    <source>
        <dbReference type="EMBL" id="AYA98803.1"/>
    </source>
</evidence>
<dbReference type="InterPro" id="IPR036962">
    <property type="entry name" value="Glyco_hydro_3_N_sf"/>
</dbReference>
<organism evidence="5 6">
    <name type="scientific">Lachnoanaerobaculum umeaense</name>
    <dbReference type="NCBI Taxonomy" id="617123"/>
    <lineage>
        <taxon>Bacteria</taxon>
        <taxon>Bacillati</taxon>
        <taxon>Bacillota</taxon>
        <taxon>Clostridia</taxon>
        <taxon>Lachnospirales</taxon>
        <taxon>Lachnospiraceae</taxon>
        <taxon>Lachnoanaerobaculum</taxon>
    </lineage>
</organism>
<keyword evidence="3" id="KW-0119">Carbohydrate metabolism</keyword>
<proteinExistence type="inferred from homology"/>
<dbReference type="InterPro" id="IPR002772">
    <property type="entry name" value="Glyco_hydro_3_C"/>
</dbReference>
<dbReference type="SUPFAM" id="SSF51445">
    <property type="entry name" value="(Trans)glycosidases"/>
    <property type="match status" value="1"/>
</dbReference>
<evidence type="ECO:0000256" key="2">
    <source>
        <dbReference type="ARBA" id="ARBA00022801"/>
    </source>
</evidence>